<protein>
    <submittedName>
        <fullName evidence="2">Uncharacterized protein</fullName>
    </submittedName>
</protein>
<feature type="compositionally biased region" description="Low complexity" evidence="1">
    <location>
        <begin position="65"/>
        <end position="84"/>
    </location>
</feature>
<reference evidence="2 3" key="1">
    <citation type="submission" date="2019-11" db="EMBL/GenBank/DDBJ databases">
        <title>Caenimonas koreensis gen. nov., sp. nov., isolated from activated sludge.</title>
        <authorList>
            <person name="Seung H.R."/>
        </authorList>
    </citation>
    <scope>NUCLEOTIDE SEQUENCE [LARGE SCALE GENOMIC DNA]</scope>
    <source>
        <strain evidence="2 3">EMB320</strain>
    </source>
</reference>
<feature type="compositionally biased region" description="Low complexity" evidence="1">
    <location>
        <begin position="99"/>
        <end position="114"/>
    </location>
</feature>
<accession>A0A844BDX5</accession>
<dbReference type="EMBL" id="WJBU01000015">
    <property type="protein sequence ID" value="MRD48681.1"/>
    <property type="molecule type" value="Genomic_DNA"/>
</dbReference>
<gene>
    <name evidence="2" type="ORF">GHT07_15435</name>
</gene>
<feature type="region of interest" description="Disordered" evidence="1">
    <location>
        <begin position="1"/>
        <end position="40"/>
    </location>
</feature>
<evidence type="ECO:0000313" key="2">
    <source>
        <dbReference type="EMBL" id="MRD48681.1"/>
    </source>
</evidence>
<feature type="compositionally biased region" description="Low complexity" evidence="1">
    <location>
        <begin position="8"/>
        <end position="28"/>
    </location>
</feature>
<dbReference type="RefSeq" id="WP_153586006.1">
    <property type="nucleotide sequence ID" value="NZ_WJBU01000015.1"/>
</dbReference>
<evidence type="ECO:0000313" key="3">
    <source>
        <dbReference type="Proteomes" id="UP000487350"/>
    </source>
</evidence>
<name>A0A844BDX5_9BURK</name>
<comment type="caution">
    <text evidence="2">The sequence shown here is derived from an EMBL/GenBank/DDBJ whole genome shotgun (WGS) entry which is preliminary data.</text>
</comment>
<proteinExistence type="predicted"/>
<dbReference type="OrthoDB" id="8914100at2"/>
<dbReference type="AlphaFoldDB" id="A0A844BDX5"/>
<dbReference type="Proteomes" id="UP000487350">
    <property type="component" value="Unassembled WGS sequence"/>
</dbReference>
<feature type="compositionally biased region" description="Low complexity" evidence="1">
    <location>
        <begin position="273"/>
        <end position="290"/>
    </location>
</feature>
<organism evidence="2 3">
    <name type="scientific">Caenimonas koreensis DSM 17982</name>
    <dbReference type="NCBI Taxonomy" id="1121255"/>
    <lineage>
        <taxon>Bacteria</taxon>
        <taxon>Pseudomonadati</taxon>
        <taxon>Pseudomonadota</taxon>
        <taxon>Betaproteobacteria</taxon>
        <taxon>Burkholderiales</taxon>
        <taxon>Comamonadaceae</taxon>
        <taxon>Caenimonas</taxon>
    </lineage>
</organism>
<feature type="region of interest" description="Disordered" evidence="1">
    <location>
        <begin position="273"/>
        <end position="319"/>
    </location>
</feature>
<evidence type="ECO:0000256" key="1">
    <source>
        <dbReference type="SAM" id="MobiDB-lite"/>
    </source>
</evidence>
<feature type="region of interest" description="Disordered" evidence="1">
    <location>
        <begin position="65"/>
        <end position="115"/>
    </location>
</feature>
<sequence>MSSPPINPQAAAGLRPALPAAAAPTAAASGDQRHAASWQREMEQAQMALWFAHGVIGYQPFAPTAAPEAPKASAAPASIASPSSIVKQAAHHAQRRSDTPTARADAPAAHASATPRHDAYGLAAPAHQSLQESPAPRPTATITQTGDIHFRAALVGTQKMADELRSFGPVVASVGRPSFEDMAGAIQLVSENGQASGRASAPAQPEIATHSSMALASTTAAVAATSATAASTNMAAMPVSESAAPQAMAPSSAAPLAAAEPLASAQPIAAALPAQPQAQPQAQAQTQLLSRSPQQASVDAPSDAAEPEPSRASGTRAAPTPIRLHADWSADGIRLWLGMHADMLPHLDAIAAQLQRWVNAQGLKMLSLACNGKDLRGHALAGAPAPDLPSPPTVQRTRS</sequence>
<keyword evidence="3" id="KW-1185">Reference proteome</keyword>